<dbReference type="GO" id="GO:0046930">
    <property type="term" value="C:pore complex"/>
    <property type="evidence" value="ECO:0007669"/>
    <property type="project" value="UniProtKB-KW"/>
</dbReference>
<keyword evidence="10" id="KW-0626">Porin</keyword>
<keyword evidence="15" id="KW-1133">Transmembrane helix</keyword>
<evidence type="ECO:0000256" key="2">
    <source>
        <dbReference type="ARBA" id="ARBA00009450"/>
    </source>
</evidence>
<evidence type="ECO:0000256" key="1">
    <source>
        <dbReference type="ARBA" id="ARBA00004571"/>
    </source>
</evidence>
<keyword evidence="4" id="KW-1134">Transmembrane beta strand</keyword>
<evidence type="ECO:0000256" key="12">
    <source>
        <dbReference type="ARBA" id="ARBA00023139"/>
    </source>
</evidence>
<evidence type="ECO:0000313" key="18">
    <source>
        <dbReference type="EMBL" id="RKS21830.1"/>
    </source>
</evidence>
<evidence type="ECO:0000256" key="11">
    <source>
        <dbReference type="ARBA" id="ARBA00023136"/>
    </source>
</evidence>
<dbReference type="GO" id="GO:0015288">
    <property type="term" value="F:porin activity"/>
    <property type="evidence" value="ECO:0007669"/>
    <property type="project" value="UniProtKB-KW"/>
</dbReference>
<feature type="domain" description="SLBB" evidence="17">
    <location>
        <begin position="145"/>
        <end position="224"/>
    </location>
</feature>
<dbReference type="Pfam" id="PF02563">
    <property type="entry name" value="Poly_export"/>
    <property type="match status" value="1"/>
</dbReference>
<dbReference type="RefSeq" id="WP_121376771.1">
    <property type="nucleotide sequence ID" value="NZ_RBLC01000003.1"/>
</dbReference>
<keyword evidence="3" id="KW-0813">Transport</keyword>
<dbReference type="InterPro" id="IPR003715">
    <property type="entry name" value="Poly_export_N"/>
</dbReference>
<dbReference type="GO" id="GO:0009279">
    <property type="term" value="C:cell outer membrane"/>
    <property type="evidence" value="ECO:0007669"/>
    <property type="project" value="UniProtKB-SubCell"/>
</dbReference>
<dbReference type="Proteomes" id="UP000277579">
    <property type="component" value="Unassembled WGS sequence"/>
</dbReference>
<dbReference type="PANTHER" id="PTHR33619">
    <property type="entry name" value="POLYSACCHARIDE EXPORT PROTEIN GFCE-RELATED"/>
    <property type="match status" value="1"/>
</dbReference>
<evidence type="ECO:0000256" key="10">
    <source>
        <dbReference type="ARBA" id="ARBA00023114"/>
    </source>
</evidence>
<evidence type="ECO:0000256" key="8">
    <source>
        <dbReference type="ARBA" id="ARBA00023047"/>
    </source>
</evidence>
<evidence type="ECO:0000256" key="13">
    <source>
        <dbReference type="ARBA" id="ARBA00023237"/>
    </source>
</evidence>
<comment type="similarity">
    <text evidence="2">Belongs to the BexD/CtrA/VexA family.</text>
</comment>
<feature type="transmembrane region" description="Helical" evidence="15">
    <location>
        <begin position="240"/>
        <end position="258"/>
    </location>
</feature>
<evidence type="ECO:0000256" key="6">
    <source>
        <dbReference type="ARBA" id="ARBA00022692"/>
    </source>
</evidence>
<keyword evidence="13" id="KW-0998">Cell outer membrane</keyword>
<keyword evidence="19" id="KW-1185">Reference proteome</keyword>
<evidence type="ECO:0000256" key="15">
    <source>
        <dbReference type="SAM" id="Phobius"/>
    </source>
</evidence>
<organism evidence="18 19">
    <name type="scientific">Flavobacterium endophyticum</name>
    <dbReference type="NCBI Taxonomy" id="1540163"/>
    <lineage>
        <taxon>Bacteria</taxon>
        <taxon>Pseudomonadati</taxon>
        <taxon>Bacteroidota</taxon>
        <taxon>Flavobacteriia</taxon>
        <taxon>Flavobacteriales</taxon>
        <taxon>Flavobacteriaceae</taxon>
        <taxon>Flavobacterium</taxon>
    </lineage>
</organism>
<keyword evidence="7" id="KW-0732">Signal</keyword>
<gene>
    <name evidence="18" type="ORF">CLV94_2465</name>
</gene>
<keyword evidence="11 15" id="KW-0472">Membrane</keyword>
<proteinExistence type="inferred from homology"/>
<dbReference type="GO" id="GO:0006811">
    <property type="term" value="P:monoatomic ion transport"/>
    <property type="evidence" value="ECO:0007669"/>
    <property type="project" value="UniProtKB-KW"/>
</dbReference>
<keyword evidence="14" id="KW-0449">Lipoprotein</keyword>
<name>A0A495M9A5_9FLAO</name>
<keyword evidence="12" id="KW-0564">Palmitate</keyword>
<keyword evidence="9" id="KW-0406">Ion transport</keyword>
<dbReference type="Pfam" id="PF22461">
    <property type="entry name" value="SLBB_2"/>
    <property type="match status" value="1"/>
</dbReference>
<evidence type="ECO:0000256" key="9">
    <source>
        <dbReference type="ARBA" id="ARBA00023065"/>
    </source>
</evidence>
<evidence type="ECO:0000256" key="4">
    <source>
        <dbReference type="ARBA" id="ARBA00022452"/>
    </source>
</evidence>
<reference evidence="18 19" key="1">
    <citation type="submission" date="2018-10" db="EMBL/GenBank/DDBJ databases">
        <title>Genomic Encyclopedia of Archaeal and Bacterial Type Strains, Phase II (KMG-II): from individual species to whole genera.</title>
        <authorList>
            <person name="Goeker M."/>
        </authorList>
    </citation>
    <scope>NUCLEOTIDE SEQUENCE [LARGE SCALE GENOMIC DNA]</scope>
    <source>
        <strain evidence="18 19">DSM 29537</strain>
    </source>
</reference>
<evidence type="ECO:0000259" key="16">
    <source>
        <dbReference type="Pfam" id="PF02563"/>
    </source>
</evidence>
<keyword evidence="5" id="KW-0762">Sugar transport</keyword>
<evidence type="ECO:0000256" key="14">
    <source>
        <dbReference type="ARBA" id="ARBA00023288"/>
    </source>
</evidence>
<comment type="subcellular location">
    <subcellularLocation>
        <location evidence="1">Cell outer membrane</location>
        <topology evidence="1">Multi-pass membrane protein</topology>
    </subcellularLocation>
</comment>
<dbReference type="EMBL" id="RBLC01000003">
    <property type="protein sequence ID" value="RKS21830.1"/>
    <property type="molecule type" value="Genomic_DNA"/>
</dbReference>
<comment type="caution">
    <text evidence="18">The sequence shown here is derived from an EMBL/GenBank/DDBJ whole genome shotgun (WGS) entry which is preliminary data.</text>
</comment>
<evidence type="ECO:0000259" key="17">
    <source>
        <dbReference type="Pfam" id="PF22461"/>
    </source>
</evidence>
<dbReference type="InterPro" id="IPR049712">
    <property type="entry name" value="Poly_export"/>
</dbReference>
<protein>
    <submittedName>
        <fullName evidence="18">Polysaccharide export outer membrane protein</fullName>
    </submittedName>
</protein>
<dbReference type="AlphaFoldDB" id="A0A495M9A5"/>
<evidence type="ECO:0000256" key="5">
    <source>
        <dbReference type="ARBA" id="ARBA00022597"/>
    </source>
</evidence>
<dbReference type="OrthoDB" id="662756at2"/>
<dbReference type="PROSITE" id="PS51257">
    <property type="entry name" value="PROKAR_LIPOPROTEIN"/>
    <property type="match status" value="1"/>
</dbReference>
<accession>A0A495M9A5</accession>
<keyword evidence="8" id="KW-0625">Polysaccharide transport</keyword>
<evidence type="ECO:0000256" key="3">
    <source>
        <dbReference type="ARBA" id="ARBA00022448"/>
    </source>
</evidence>
<dbReference type="InterPro" id="IPR054765">
    <property type="entry name" value="SLBB_dom"/>
</dbReference>
<dbReference type="GO" id="GO:0015159">
    <property type="term" value="F:polysaccharide transmembrane transporter activity"/>
    <property type="evidence" value="ECO:0007669"/>
    <property type="project" value="InterPro"/>
</dbReference>
<dbReference type="Gene3D" id="3.10.560.10">
    <property type="entry name" value="Outer membrane lipoprotein wza domain like"/>
    <property type="match status" value="1"/>
</dbReference>
<evidence type="ECO:0000313" key="19">
    <source>
        <dbReference type="Proteomes" id="UP000277579"/>
    </source>
</evidence>
<dbReference type="PANTHER" id="PTHR33619:SF3">
    <property type="entry name" value="POLYSACCHARIDE EXPORT PROTEIN GFCE-RELATED"/>
    <property type="match status" value="1"/>
</dbReference>
<sequence length="259" mass="28960">MKRFFFFRPIILILTSIFVFSCASRKGVAYYQNIDQLPNLENSASYETHLQPDDLLMIVVMAENPEVAAPFNLPSVVMQSNTEFETQQLRMNSYLIDSNGFIQFPIIGAIKLGGLTRTEAVGKMNQELSKYITKPSVNLRILNFKITVQGEVTQPGVHNITSERITLAEALSLSGDLTVYGKRENILIIREKDGKKQATRVDITKADFLNSPYYYLSQNDIVYVEPNKTKVNSSVVGPNTSIVISAVSLIVTIIALTVR</sequence>
<keyword evidence="6 15" id="KW-0812">Transmembrane</keyword>
<feature type="domain" description="Polysaccharide export protein N-terminal" evidence="16">
    <location>
        <begin position="44"/>
        <end position="141"/>
    </location>
</feature>
<evidence type="ECO:0000256" key="7">
    <source>
        <dbReference type="ARBA" id="ARBA00022729"/>
    </source>
</evidence>